<sequence length="424" mass="48263">MDSHNPYTHTSFVQNPKAGRKLYEDEVHQDMKGISNLFTPTPTINKYAHSVDSIADITKLPAIARSPTPFGRNLQPGSSSTRSDYETINKRKLTNDSLFELQQIPCPFSGKKQEQEKEIGKKKRREFSEDSRIELSKIPDVFQLEEERSNYFFDRSIPAQLQSHYAYDRPAYNPSMAYLHPYPDQKTINKYARSVQSQIDLQQIPAIQATSPTSSYSHRSPSRHTPTHSAYDYTAYYHGMPPQPPVYMPPPYLSPYGFYPPPYLYYPYQYPPMYHLGPPIYPYHPGPPYSPQPQSLNDLSTDREHGRIPDLFSDTGSNLAYPLRTPIIPDNETINKYLRGAESITDLHNIDVQFEPKQLTPAAVTPEAYRLRDFSVDSIKDLNALPSISKMSLYNTPTKNVSTAKSISESEPATKPVRATAKSL</sequence>
<feature type="compositionally biased region" description="Polar residues" evidence="1">
    <location>
        <begin position="400"/>
        <end position="411"/>
    </location>
</feature>
<feature type="compositionally biased region" description="Polar residues" evidence="1">
    <location>
        <begin position="1"/>
        <end position="14"/>
    </location>
</feature>
<accession>A0AA36H9S3</accession>
<feature type="region of interest" description="Disordered" evidence="1">
    <location>
        <begin position="1"/>
        <end position="20"/>
    </location>
</feature>
<feature type="region of interest" description="Disordered" evidence="1">
    <location>
        <begin position="400"/>
        <end position="424"/>
    </location>
</feature>
<organism evidence="2 3">
    <name type="scientific">Cylicocyclus nassatus</name>
    <name type="common">Nematode worm</name>
    <dbReference type="NCBI Taxonomy" id="53992"/>
    <lineage>
        <taxon>Eukaryota</taxon>
        <taxon>Metazoa</taxon>
        <taxon>Ecdysozoa</taxon>
        <taxon>Nematoda</taxon>
        <taxon>Chromadorea</taxon>
        <taxon>Rhabditida</taxon>
        <taxon>Rhabditina</taxon>
        <taxon>Rhabditomorpha</taxon>
        <taxon>Strongyloidea</taxon>
        <taxon>Strongylidae</taxon>
        <taxon>Cylicocyclus</taxon>
    </lineage>
</organism>
<proteinExistence type="predicted"/>
<reference evidence="2" key="1">
    <citation type="submission" date="2023-07" db="EMBL/GenBank/DDBJ databases">
        <authorList>
            <consortium name="CYATHOMIX"/>
        </authorList>
    </citation>
    <scope>NUCLEOTIDE SEQUENCE</scope>
    <source>
        <strain evidence="2">N/A</strain>
    </source>
</reference>
<comment type="caution">
    <text evidence="2">The sequence shown here is derived from an EMBL/GenBank/DDBJ whole genome shotgun (WGS) entry which is preliminary data.</text>
</comment>
<dbReference type="EMBL" id="CATQJL010000316">
    <property type="protein sequence ID" value="CAJ0606729.1"/>
    <property type="molecule type" value="Genomic_DNA"/>
</dbReference>
<name>A0AA36H9S3_CYLNA</name>
<keyword evidence="3" id="KW-1185">Reference proteome</keyword>
<feature type="region of interest" description="Disordered" evidence="1">
    <location>
        <begin position="67"/>
        <end position="86"/>
    </location>
</feature>
<gene>
    <name evidence="2" type="ORF">CYNAS_LOCUS18712</name>
</gene>
<evidence type="ECO:0000256" key="1">
    <source>
        <dbReference type="SAM" id="MobiDB-lite"/>
    </source>
</evidence>
<evidence type="ECO:0000313" key="2">
    <source>
        <dbReference type="EMBL" id="CAJ0606729.1"/>
    </source>
</evidence>
<protein>
    <submittedName>
        <fullName evidence="2">Uncharacterized protein</fullName>
    </submittedName>
</protein>
<dbReference type="AlphaFoldDB" id="A0AA36H9S3"/>
<dbReference type="Proteomes" id="UP001176961">
    <property type="component" value="Unassembled WGS sequence"/>
</dbReference>
<evidence type="ECO:0000313" key="3">
    <source>
        <dbReference type="Proteomes" id="UP001176961"/>
    </source>
</evidence>